<feature type="compositionally biased region" description="Low complexity" evidence="1">
    <location>
        <begin position="1"/>
        <end position="17"/>
    </location>
</feature>
<dbReference type="Gene3D" id="3.30.70.3580">
    <property type="entry name" value="Antirestriction protein"/>
    <property type="match status" value="1"/>
</dbReference>
<evidence type="ECO:0000256" key="1">
    <source>
        <dbReference type="SAM" id="MobiDB-lite"/>
    </source>
</evidence>
<comment type="caution">
    <text evidence="2">The sequence shown here is derived from an EMBL/GenBank/DDBJ whole genome shotgun (WGS) entry which is preliminary data.</text>
</comment>
<feature type="region of interest" description="Disordered" evidence="1">
    <location>
        <begin position="1"/>
        <end position="21"/>
    </location>
</feature>
<feature type="non-terminal residue" evidence="2">
    <location>
        <position position="78"/>
    </location>
</feature>
<accession>W1XPH3</accession>
<gene>
    <name evidence="2" type="ORF">Q604_UNBC13277G0001</name>
</gene>
<dbReference type="InterPro" id="IPR042297">
    <property type="entry name" value="Antirestriction_sf"/>
</dbReference>
<sequence length="78" mass="8823">MTTVTHNSTTPSVSVTTASGNNPPQLVATLVPDEQRISFWPQHFGLIPQWVTLEPRVFGWMDRLCEDYCGGIWNLYTL</sequence>
<dbReference type="EMBL" id="AZMM01013277">
    <property type="protein sequence ID" value="ETJ32258.1"/>
    <property type="molecule type" value="Genomic_DNA"/>
</dbReference>
<protein>
    <submittedName>
        <fullName evidence="2">YfjX protein</fullName>
    </submittedName>
</protein>
<reference evidence="2" key="1">
    <citation type="submission" date="2013-12" db="EMBL/GenBank/DDBJ databases">
        <title>A Varibaculum cambriense genome reconstructed from a premature infant gut community with otherwise low bacterial novelty that shifts toward anaerobic metabolism during the third week of life.</title>
        <authorList>
            <person name="Brown C.T."/>
            <person name="Sharon I."/>
            <person name="Thomas B.C."/>
            <person name="Castelle C.J."/>
            <person name="Morowitz M.J."/>
            <person name="Banfield J.F."/>
        </authorList>
    </citation>
    <scope>NUCLEOTIDE SEQUENCE</scope>
</reference>
<name>W1XPH3_9ZZZZ</name>
<organism evidence="2">
    <name type="scientific">human gut metagenome</name>
    <dbReference type="NCBI Taxonomy" id="408170"/>
    <lineage>
        <taxon>unclassified sequences</taxon>
        <taxon>metagenomes</taxon>
        <taxon>organismal metagenomes</taxon>
    </lineage>
</organism>
<evidence type="ECO:0000313" key="2">
    <source>
        <dbReference type="EMBL" id="ETJ32258.1"/>
    </source>
</evidence>
<dbReference type="AlphaFoldDB" id="W1XPH3"/>
<proteinExistence type="predicted"/>